<proteinExistence type="predicted"/>
<evidence type="ECO:0000313" key="2">
    <source>
        <dbReference type="Proteomes" id="UP000324133"/>
    </source>
</evidence>
<dbReference type="Proteomes" id="UP000324133">
    <property type="component" value="Unassembled WGS sequence"/>
</dbReference>
<protein>
    <submittedName>
        <fullName evidence="1">Uncharacterized protein</fullName>
    </submittedName>
</protein>
<sequence>MDEDTHILLRQGWRWSLKPVYFMGFNISWLVMEEVFISPFDHQKYPFTEAMHLARFYQAWLNLQRKLS</sequence>
<accession>A0A5B6TLH8</accession>
<keyword evidence="2" id="KW-1185">Reference proteome</keyword>
<dbReference type="RefSeq" id="WP_149089925.1">
    <property type="nucleotide sequence ID" value="NZ_VKKY01000001.1"/>
</dbReference>
<dbReference type="EMBL" id="VKKY01000001">
    <property type="protein sequence ID" value="KAA3440289.1"/>
    <property type="molecule type" value="Genomic_DNA"/>
</dbReference>
<gene>
    <name evidence="1" type="ORF">FOA19_06430</name>
</gene>
<name>A0A5B6TLH8_9BACT</name>
<dbReference type="AlphaFoldDB" id="A0A5B6TLH8"/>
<organism evidence="1 2">
    <name type="scientific">Rufibacter hautae</name>
    <dbReference type="NCBI Taxonomy" id="2595005"/>
    <lineage>
        <taxon>Bacteria</taxon>
        <taxon>Pseudomonadati</taxon>
        <taxon>Bacteroidota</taxon>
        <taxon>Cytophagia</taxon>
        <taxon>Cytophagales</taxon>
        <taxon>Hymenobacteraceae</taxon>
        <taxon>Rufibacter</taxon>
    </lineage>
</organism>
<dbReference type="OrthoDB" id="894335at2"/>
<reference evidence="1 2" key="1">
    <citation type="submission" date="2019-07" db="EMBL/GenBank/DDBJ databases">
        <title>Rufibacter sp. nov., isolated from lake sediment.</title>
        <authorList>
            <person name="Qu J.-H."/>
        </authorList>
    </citation>
    <scope>NUCLEOTIDE SEQUENCE [LARGE SCALE GENOMIC DNA]</scope>
    <source>
        <strain evidence="1 2">NBS58-1</strain>
    </source>
</reference>
<comment type="caution">
    <text evidence="1">The sequence shown here is derived from an EMBL/GenBank/DDBJ whole genome shotgun (WGS) entry which is preliminary data.</text>
</comment>
<evidence type="ECO:0000313" key="1">
    <source>
        <dbReference type="EMBL" id="KAA3440289.1"/>
    </source>
</evidence>